<dbReference type="AlphaFoldDB" id="A0A953J7G7"/>
<accession>A0A953J7G7</accession>
<reference evidence="1" key="1">
    <citation type="journal article" date="2021" name="bioRxiv">
        <title>Unraveling nitrogen, sulfur and carbon metabolic pathways and microbial community transcriptional responses to substrate deprivation and toxicity stresses in a bioreactor mimicking anoxic brackish coastal sediment conditions.</title>
        <authorList>
            <person name="Martins P.D."/>
            <person name="Echeveste M.J."/>
            <person name="Arshad A."/>
            <person name="Kurth J."/>
            <person name="Ouboter H."/>
            <person name="Jetten M.S.M."/>
            <person name="Welte C.U."/>
        </authorList>
    </citation>
    <scope>NUCLEOTIDE SEQUENCE</scope>
    <source>
        <strain evidence="1">MAG_39</strain>
    </source>
</reference>
<sequence length="83" mass="9443">MGTQLREIGGSDESEPRKVELPEDPDILDIKNFKDYSFRKEGFFQIDRNTLVPGTAVHFSVMRQKLTRFETVVKAGDDSPVVL</sequence>
<feature type="non-terminal residue" evidence="1">
    <location>
        <position position="83"/>
    </location>
</feature>
<evidence type="ECO:0000313" key="2">
    <source>
        <dbReference type="Proteomes" id="UP000705867"/>
    </source>
</evidence>
<protein>
    <submittedName>
        <fullName evidence="1">Uncharacterized protein</fullName>
    </submittedName>
</protein>
<reference evidence="1" key="2">
    <citation type="submission" date="2021-08" db="EMBL/GenBank/DDBJ databases">
        <authorList>
            <person name="Dalcin Martins P."/>
        </authorList>
    </citation>
    <scope>NUCLEOTIDE SEQUENCE</scope>
    <source>
        <strain evidence="1">MAG_39</strain>
    </source>
</reference>
<dbReference type="Proteomes" id="UP000705867">
    <property type="component" value="Unassembled WGS sequence"/>
</dbReference>
<dbReference type="EMBL" id="JAIOIV010000005">
    <property type="protein sequence ID" value="MBZ0154642.1"/>
    <property type="molecule type" value="Genomic_DNA"/>
</dbReference>
<gene>
    <name evidence="1" type="ORF">K8I29_00315</name>
</gene>
<name>A0A953J7G7_9BACT</name>
<comment type="caution">
    <text evidence="1">The sequence shown here is derived from an EMBL/GenBank/DDBJ whole genome shotgun (WGS) entry which is preliminary data.</text>
</comment>
<evidence type="ECO:0000313" key="1">
    <source>
        <dbReference type="EMBL" id="MBZ0154642.1"/>
    </source>
</evidence>
<proteinExistence type="predicted"/>
<organism evidence="1 2">
    <name type="scientific">Candidatus Nitrobium versatile</name>
    <dbReference type="NCBI Taxonomy" id="2884831"/>
    <lineage>
        <taxon>Bacteria</taxon>
        <taxon>Pseudomonadati</taxon>
        <taxon>Nitrospirota</taxon>
        <taxon>Nitrospiria</taxon>
        <taxon>Nitrospirales</taxon>
        <taxon>Nitrospiraceae</taxon>
        <taxon>Candidatus Nitrobium</taxon>
    </lineage>
</organism>